<sequence>MIQELNEINYSINEGRLLMAALAIITTECRTNKTPNEVINELNQLADEMFQVAELKIETYPEK</sequence>
<name>A0A6J7WTL3_9CAUD</name>
<reference evidence="1" key="1">
    <citation type="submission" date="2020-05" db="EMBL/GenBank/DDBJ databases">
        <authorList>
            <person name="Chiriac C."/>
            <person name="Salcher M."/>
            <person name="Ghai R."/>
            <person name="Kavagutti S V."/>
        </authorList>
    </citation>
    <scope>NUCLEOTIDE SEQUENCE</scope>
</reference>
<organism evidence="1">
    <name type="scientific">uncultured Caudovirales phage</name>
    <dbReference type="NCBI Taxonomy" id="2100421"/>
    <lineage>
        <taxon>Viruses</taxon>
        <taxon>Duplodnaviria</taxon>
        <taxon>Heunggongvirae</taxon>
        <taxon>Uroviricota</taxon>
        <taxon>Caudoviricetes</taxon>
        <taxon>Peduoviridae</taxon>
        <taxon>Maltschvirus</taxon>
        <taxon>Maltschvirus maltsch</taxon>
    </lineage>
</organism>
<accession>A0A6J7WTL3</accession>
<gene>
    <name evidence="1" type="ORF">UFOVP213_36</name>
</gene>
<dbReference type="EMBL" id="LR798258">
    <property type="protein sequence ID" value="CAB5218603.1"/>
    <property type="molecule type" value="Genomic_DNA"/>
</dbReference>
<evidence type="ECO:0000313" key="1">
    <source>
        <dbReference type="EMBL" id="CAB5218603.1"/>
    </source>
</evidence>
<proteinExistence type="predicted"/>
<protein>
    <submittedName>
        <fullName evidence="1">Uncharacterized protein</fullName>
    </submittedName>
</protein>